<comment type="caution">
    <text evidence="2">The sequence shown here is derived from an EMBL/GenBank/DDBJ whole genome shotgun (WGS) entry which is preliminary data.</text>
</comment>
<evidence type="ECO:0000313" key="3">
    <source>
        <dbReference type="Proteomes" id="UP000295157"/>
    </source>
</evidence>
<dbReference type="AlphaFoldDB" id="A0A4R4NE75"/>
<organism evidence="2 3">
    <name type="scientific">Nonomuraea longispora</name>
    <dbReference type="NCBI Taxonomy" id="1848320"/>
    <lineage>
        <taxon>Bacteria</taxon>
        <taxon>Bacillati</taxon>
        <taxon>Actinomycetota</taxon>
        <taxon>Actinomycetes</taxon>
        <taxon>Streptosporangiales</taxon>
        <taxon>Streptosporangiaceae</taxon>
        <taxon>Nonomuraea</taxon>
    </lineage>
</organism>
<dbReference type="RefSeq" id="WP_132332764.1">
    <property type="nucleotide sequence ID" value="NZ_SMJZ01000040.1"/>
</dbReference>
<feature type="region of interest" description="Disordered" evidence="1">
    <location>
        <begin position="42"/>
        <end position="62"/>
    </location>
</feature>
<keyword evidence="3" id="KW-1185">Reference proteome</keyword>
<evidence type="ECO:0000313" key="2">
    <source>
        <dbReference type="EMBL" id="TDC07458.1"/>
    </source>
</evidence>
<dbReference type="EMBL" id="SMJZ01000040">
    <property type="protein sequence ID" value="TDC07458.1"/>
    <property type="molecule type" value="Genomic_DNA"/>
</dbReference>
<accession>A0A4R4NE75</accession>
<feature type="compositionally biased region" description="Basic and acidic residues" evidence="1">
    <location>
        <begin position="53"/>
        <end position="62"/>
    </location>
</feature>
<sequence>MAKADLTSCGAQQQEACRLSAEVPAGAGEYALTASMRRQVEHSAQSTGVESVRTFRSERTSEEPVPLMAVRYASGGWTRTTGSRRAA</sequence>
<dbReference type="Proteomes" id="UP000295157">
    <property type="component" value="Unassembled WGS sequence"/>
</dbReference>
<proteinExistence type="predicted"/>
<reference evidence="2 3" key="1">
    <citation type="submission" date="2019-02" db="EMBL/GenBank/DDBJ databases">
        <title>Draft genome sequences of novel Actinobacteria.</title>
        <authorList>
            <person name="Sahin N."/>
            <person name="Ay H."/>
            <person name="Saygin H."/>
        </authorList>
    </citation>
    <scope>NUCLEOTIDE SEQUENCE [LARGE SCALE GENOMIC DNA]</scope>
    <source>
        <strain evidence="2 3">KC201</strain>
    </source>
</reference>
<evidence type="ECO:0000256" key="1">
    <source>
        <dbReference type="SAM" id="MobiDB-lite"/>
    </source>
</evidence>
<name>A0A4R4NE75_9ACTN</name>
<protein>
    <submittedName>
        <fullName evidence="2">Uncharacterized protein</fullName>
    </submittedName>
</protein>
<gene>
    <name evidence="2" type="ORF">E1267_13365</name>
</gene>